<reference evidence="1 2" key="1">
    <citation type="submission" date="2024-04" db="EMBL/GenBank/DDBJ databases">
        <title>Phyllosticta paracitricarpa is synonymous to the EU quarantine fungus P. citricarpa based on phylogenomic analyses.</title>
        <authorList>
            <consortium name="Lawrence Berkeley National Laboratory"/>
            <person name="Van Ingen-Buijs V.A."/>
            <person name="Van Westerhoven A.C."/>
            <person name="Haridas S."/>
            <person name="Skiadas P."/>
            <person name="Martin F."/>
            <person name="Groenewald J.Z."/>
            <person name="Crous P.W."/>
            <person name="Seidl M.F."/>
        </authorList>
    </citation>
    <scope>NUCLEOTIDE SEQUENCE [LARGE SCALE GENOMIC DNA]</scope>
    <source>
        <strain evidence="1 2">CBS 123374</strain>
    </source>
</reference>
<name>A0ABR1YXD3_9PEZI</name>
<evidence type="ECO:0000313" key="1">
    <source>
        <dbReference type="EMBL" id="KAK8240860.1"/>
    </source>
</evidence>
<dbReference type="Proteomes" id="UP001492380">
    <property type="component" value="Unassembled WGS sequence"/>
</dbReference>
<comment type="caution">
    <text evidence="1">The sequence shown here is derived from an EMBL/GenBank/DDBJ whole genome shotgun (WGS) entry which is preliminary data.</text>
</comment>
<sequence>MKKYWWYGLEHHDHAALSNPIRGDIKLVSVPKSNSPSAILNGLADNPDITERVFAYLKGRWDLVSLHLAVQPLRQSGQLGRLLPGFREIPFLKQLSWTAKLRLLPPSRKYANGTDKPTREAIEFIRNSKSPSSVFIDFTLNENSTYADLTHFLEYERVHERRERQGRLDRHLDASLRIARLADDYVEQMRVLEQIRKRHEIDDAEQRKRLMAEECAISDAVGERIDAIREGRDPSACAICFDGRRAIDTRSFIAPICVNCLPGDSMLCLE</sequence>
<protein>
    <submittedName>
        <fullName evidence="1">Uncharacterized protein</fullName>
    </submittedName>
</protein>
<proteinExistence type="predicted"/>
<gene>
    <name evidence="1" type="ORF">HDK90DRAFT_480908</name>
</gene>
<dbReference type="EMBL" id="JBBWRZ010000003">
    <property type="protein sequence ID" value="KAK8240860.1"/>
    <property type="molecule type" value="Genomic_DNA"/>
</dbReference>
<organism evidence="1 2">
    <name type="scientific">Phyllosticta capitalensis</name>
    <dbReference type="NCBI Taxonomy" id="121624"/>
    <lineage>
        <taxon>Eukaryota</taxon>
        <taxon>Fungi</taxon>
        <taxon>Dikarya</taxon>
        <taxon>Ascomycota</taxon>
        <taxon>Pezizomycotina</taxon>
        <taxon>Dothideomycetes</taxon>
        <taxon>Dothideomycetes incertae sedis</taxon>
        <taxon>Botryosphaeriales</taxon>
        <taxon>Phyllostictaceae</taxon>
        <taxon>Phyllosticta</taxon>
    </lineage>
</organism>
<evidence type="ECO:0000313" key="2">
    <source>
        <dbReference type="Proteomes" id="UP001492380"/>
    </source>
</evidence>
<keyword evidence="2" id="KW-1185">Reference proteome</keyword>
<accession>A0ABR1YXD3</accession>